<reference evidence="4 5" key="1">
    <citation type="submission" date="2023-10" db="EMBL/GenBank/DDBJ databases">
        <authorList>
            <person name="Maclean D."/>
            <person name="Macfadyen A."/>
        </authorList>
    </citation>
    <scope>NUCLEOTIDE SEQUENCE [LARGE SCALE GENOMIC DNA]</scope>
</reference>
<comment type="similarity">
    <text evidence="1 3">Belongs to the enoyl-CoA hydratase/isomerase family.</text>
</comment>
<dbReference type="PANTHER" id="PTHR11941">
    <property type="entry name" value="ENOYL-COA HYDRATASE-RELATED"/>
    <property type="match status" value="1"/>
</dbReference>
<name>A0AAV1IEQ7_9CHLO</name>
<dbReference type="CDD" id="cd06558">
    <property type="entry name" value="crotonase-like"/>
    <property type="match status" value="1"/>
</dbReference>
<dbReference type="Gene3D" id="3.90.226.10">
    <property type="entry name" value="2-enoyl-CoA Hydratase, Chain A, domain 1"/>
    <property type="match status" value="1"/>
</dbReference>
<dbReference type="AlphaFoldDB" id="A0AAV1IEQ7"/>
<organism evidence="4 5">
    <name type="scientific">Coccomyxa viridis</name>
    <dbReference type="NCBI Taxonomy" id="1274662"/>
    <lineage>
        <taxon>Eukaryota</taxon>
        <taxon>Viridiplantae</taxon>
        <taxon>Chlorophyta</taxon>
        <taxon>core chlorophytes</taxon>
        <taxon>Trebouxiophyceae</taxon>
        <taxon>Trebouxiophyceae incertae sedis</taxon>
        <taxon>Coccomyxaceae</taxon>
        <taxon>Coccomyxa</taxon>
    </lineage>
</organism>
<dbReference type="PROSITE" id="PS00166">
    <property type="entry name" value="ENOYL_COA_HYDRATASE"/>
    <property type="match status" value="1"/>
</dbReference>
<comment type="caution">
    <text evidence="4">The sequence shown here is derived from an EMBL/GenBank/DDBJ whole genome shotgun (WGS) entry which is preliminary data.</text>
</comment>
<dbReference type="FunFam" id="3.90.226.10:FF:000009">
    <property type="entry name" value="Carnitinyl-CoA dehydratase"/>
    <property type="match status" value="1"/>
</dbReference>
<dbReference type="InterPro" id="IPR014748">
    <property type="entry name" value="Enoyl-CoA_hydra_C"/>
</dbReference>
<evidence type="ECO:0008006" key="6">
    <source>
        <dbReference type="Google" id="ProtNLM"/>
    </source>
</evidence>
<dbReference type="InterPro" id="IPR001753">
    <property type="entry name" value="Enoyl-CoA_hydra/iso"/>
</dbReference>
<dbReference type="GO" id="GO:0006635">
    <property type="term" value="P:fatty acid beta-oxidation"/>
    <property type="evidence" value="ECO:0007669"/>
    <property type="project" value="TreeGrafter"/>
</dbReference>
<evidence type="ECO:0000256" key="2">
    <source>
        <dbReference type="ARBA" id="ARBA00023239"/>
    </source>
</evidence>
<accession>A0AAV1IEQ7</accession>
<dbReference type="Proteomes" id="UP001314263">
    <property type="component" value="Unassembled WGS sequence"/>
</dbReference>
<dbReference type="FunFam" id="1.10.12.10:FF:000001">
    <property type="entry name" value="Probable enoyl-CoA hydratase, mitochondrial"/>
    <property type="match status" value="1"/>
</dbReference>
<proteinExistence type="inferred from homology"/>
<evidence type="ECO:0000256" key="3">
    <source>
        <dbReference type="RuleBase" id="RU003707"/>
    </source>
</evidence>
<evidence type="ECO:0000313" key="5">
    <source>
        <dbReference type="Proteomes" id="UP001314263"/>
    </source>
</evidence>
<evidence type="ECO:0000256" key="1">
    <source>
        <dbReference type="ARBA" id="ARBA00005254"/>
    </source>
</evidence>
<dbReference type="Pfam" id="PF00378">
    <property type="entry name" value="ECH_1"/>
    <property type="match status" value="1"/>
</dbReference>
<keyword evidence="2" id="KW-0456">Lyase</keyword>
<gene>
    <name evidence="4" type="ORF">CVIRNUC_009019</name>
</gene>
<dbReference type="SUPFAM" id="SSF52096">
    <property type="entry name" value="ClpP/crotonase"/>
    <property type="match status" value="1"/>
</dbReference>
<dbReference type="GO" id="GO:0016836">
    <property type="term" value="F:hydro-lyase activity"/>
    <property type="evidence" value="ECO:0007669"/>
    <property type="project" value="UniProtKB-ARBA"/>
</dbReference>
<protein>
    <recommendedName>
        <fullName evidence="6">Enoyl-CoA hydratase</fullName>
    </recommendedName>
</protein>
<dbReference type="PANTHER" id="PTHR11941:SF54">
    <property type="entry name" value="ENOYL-COA HYDRATASE, MITOCHONDRIAL"/>
    <property type="match status" value="1"/>
</dbReference>
<dbReference type="EMBL" id="CAUYUE010000013">
    <property type="protein sequence ID" value="CAK0785808.1"/>
    <property type="molecule type" value="Genomic_DNA"/>
</dbReference>
<keyword evidence="5" id="KW-1185">Reference proteome</keyword>
<dbReference type="Gene3D" id="1.10.12.10">
    <property type="entry name" value="Lyase 2-enoyl-coa Hydratase, Chain A, domain 2"/>
    <property type="match status" value="1"/>
</dbReference>
<evidence type="ECO:0000313" key="4">
    <source>
        <dbReference type="EMBL" id="CAK0785808.1"/>
    </source>
</evidence>
<dbReference type="InterPro" id="IPR018376">
    <property type="entry name" value="Enoyl-CoA_hyd/isom_CS"/>
</dbReference>
<dbReference type="InterPro" id="IPR029045">
    <property type="entry name" value="ClpP/crotonase-like_dom_sf"/>
</dbReference>
<sequence length="291" mass="31533">MLRAAGRATSRYLRTCTWAPSTHLVHHFSDETTIHYRTINVTAADAAGTITICRPKALNAINTLAMEEIVHAAHALDKRPDVKAIVITGDGTKAFAAGADIMEMAGQTYDEAYHKRFMEGWTGLAAVRKPIIAAVNGYALGGGCEVAMMADIIIASENAMFGQPEVNLGVIPGMGGTQRLIRAIGKSKAMDVILCGVRLTAAEAHTAGLVSRVVSLNQLMPEARSMARNIASLSSIAIAKAKDCINRAYEIPLSEGLRYEQREFWSAFALEDQYEGMQAFLEKRQASFKDK</sequence>